<dbReference type="SMART" id="SM00530">
    <property type="entry name" value="HTH_XRE"/>
    <property type="match status" value="1"/>
</dbReference>
<comment type="caution">
    <text evidence="3">The sequence shown here is derived from an EMBL/GenBank/DDBJ whole genome shotgun (WGS) entry which is preliminary data.</text>
</comment>
<dbReference type="SUPFAM" id="SSF51182">
    <property type="entry name" value="RmlC-like cupins"/>
    <property type="match status" value="1"/>
</dbReference>
<keyword evidence="4" id="KW-1185">Reference proteome</keyword>
<dbReference type="InterPro" id="IPR010982">
    <property type="entry name" value="Lambda_DNA-bd_dom_sf"/>
</dbReference>
<protein>
    <submittedName>
        <fullName evidence="3">Cupin domain-containing protein</fullName>
    </submittedName>
</protein>
<dbReference type="PANTHER" id="PTHR46797:SF1">
    <property type="entry name" value="METHYLPHOSPHONATE SYNTHASE"/>
    <property type="match status" value="1"/>
</dbReference>
<dbReference type="PANTHER" id="PTHR46797">
    <property type="entry name" value="HTH-TYPE TRANSCRIPTIONAL REGULATOR"/>
    <property type="match status" value="1"/>
</dbReference>
<name>A0ABP8WC00_9MICO</name>
<dbReference type="RefSeq" id="WP_345377280.1">
    <property type="nucleotide sequence ID" value="NZ_BAABLM010000011.1"/>
</dbReference>
<evidence type="ECO:0000256" key="1">
    <source>
        <dbReference type="ARBA" id="ARBA00023125"/>
    </source>
</evidence>
<dbReference type="InterPro" id="IPR050807">
    <property type="entry name" value="TransReg_Diox_bact_type"/>
</dbReference>
<dbReference type="PROSITE" id="PS50943">
    <property type="entry name" value="HTH_CROC1"/>
    <property type="match status" value="1"/>
</dbReference>
<reference evidence="4" key="1">
    <citation type="journal article" date="2019" name="Int. J. Syst. Evol. Microbiol.">
        <title>The Global Catalogue of Microorganisms (GCM) 10K type strain sequencing project: providing services to taxonomists for standard genome sequencing and annotation.</title>
        <authorList>
            <consortium name="The Broad Institute Genomics Platform"/>
            <consortium name="The Broad Institute Genome Sequencing Center for Infectious Disease"/>
            <person name="Wu L."/>
            <person name="Ma J."/>
        </authorList>
    </citation>
    <scope>NUCLEOTIDE SEQUENCE [LARGE SCALE GENOMIC DNA]</scope>
    <source>
        <strain evidence="4">JCM 18956</strain>
    </source>
</reference>
<evidence type="ECO:0000313" key="3">
    <source>
        <dbReference type="EMBL" id="GAA4685888.1"/>
    </source>
</evidence>
<dbReference type="InterPro" id="IPR011051">
    <property type="entry name" value="RmlC_Cupin_sf"/>
</dbReference>
<sequence length="209" mass="22005">MGSEIAPAVAATAVVELDAKALGSRLRALRTSEGMSLRDLAKALDISPSAVSQIERGVRRPSVSRLLAIVQVLGKPLADVFDEVDAPASATRHEHPSGFVLARAGGTKPVVLGNGVVFRRLSPAHTSGVDFFESTYPPGASANDLAALITHEGYEVGTVTSGALTIQFPDEKVVMRAGDSITFPCELPHRMGNEGDVDAVATWLIVHDR</sequence>
<accession>A0ABP8WC00</accession>
<dbReference type="CDD" id="cd00093">
    <property type="entry name" value="HTH_XRE"/>
    <property type="match status" value="1"/>
</dbReference>
<dbReference type="Gene3D" id="1.10.260.40">
    <property type="entry name" value="lambda repressor-like DNA-binding domains"/>
    <property type="match status" value="1"/>
</dbReference>
<dbReference type="EMBL" id="BAABLM010000011">
    <property type="protein sequence ID" value="GAA4685888.1"/>
    <property type="molecule type" value="Genomic_DNA"/>
</dbReference>
<proteinExistence type="predicted"/>
<feature type="domain" description="HTH cro/C1-type" evidence="2">
    <location>
        <begin position="26"/>
        <end position="80"/>
    </location>
</feature>
<dbReference type="InterPro" id="IPR001387">
    <property type="entry name" value="Cro/C1-type_HTH"/>
</dbReference>
<dbReference type="Pfam" id="PF07883">
    <property type="entry name" value="Cupin_2"/>
    <property type="match status" value="1"/>
</dbReference>
<evidence type="ECO:0000313" key="4">
    <source>
        <dbReference type="Proteomes" id="UP001501295"/>
    </source>
</evidence>
<dbReference type="InterPro" id="IPR013096">
    <property type="entry name" value="Cupin_2"/>
</dbReference>
<organism evidence="3 4">
    <name type="scientific">Frondihabitans cladoniiphilus</name>
    <dbReference type="NCBI Taxonomy" id="715785"/>
    <lineage>
        <taxon>Bacteria</taxon>
        <taxon>Bacillati</taxon>
        <taxon>Actinomycetota</taxon>
        <taxon>Actinomycetes</taxon>
        <taxon>Micrococcales</taxon>
        <taxon>Microbacteriaceae</taxon>
        <taxon>Frondihabitans</taxon>
    </lineage>
</organism>
<evidence type="ECO:0000259" key="2">
    <source>
        <dbReference type="PROSITE" id="PS50943"/>
    </source>
</evidence>
<dbReference type="SUPFAM" id="SSF47413">
    <property type="entry name" value="lambda repressor-like DNA-binding domains"/>
    <property type="match status" value="1"/>
</dbReference>
<dbReference type="Proteomes" id="UP001501295">
    <property type="component" value="Unassembled WGS sequence"/>
</dbReference>
<dbReference type="Pfam" id="PF01381">
    <property type="entry name" value="HTH_3"/>
    <property type="match status" value="1"/>
</dbReference>
<dbReference type="CDD" id="cd02209">
    <property type="entry name" value="cupin_XRE_C"/>
    <property type="match status" value="1"/>
</dbReference>
<dbReference type="Gene3D" id="2.60.120.10">
    <property type="entry name" value="Jelly Rolls"/>
    <property type="match status" value="1"/>
</dbReference>
<gene>
    <name evidence="3" type="ORF">GCM10025780_35520</name>
</gene>
<keyword evidence="1" id="KW-0238">DNA-binding</keyword>
<dbReference type="InterPro" id="IPR014710">
    <property type="entry name" value="RmlC-like_jellyroll"/>
</dbReference>